<evidence type="ECO:0000313" key="2">
    <source>
        <dbReference type="EMBL" id="TNN53510.1"/>
    </source>
</evidence>
<organism evidence="2 3">
    <name type="scientific">Liparis tanakae</name>
    <name type="common">Tanaka's snailfish</name>
    <dbReference type="NCBI Taxonomy" id="230148"/>
    <lineage>
        <taxon>Eukaryota</taxon>
        <taxon>Metazoa</taxon>
        <taxon>Chordata</taxon>
        <taxon>Craniata</taxon>
        <taxon>Vertebrata</taxon>
        <taxon>Euteleostomi</taxon>
        <taxon>Actinopterygii</taxon>
        <taxon>Neopterygii</taxon>
        <taxon>Teleostei</taxon>
        <taxon>Neoteleostei</taxon>
        <taxon>Acanthomorphata</taxon>
        <taxon>Eupercaria</taxon>
        <taxon>Perciformes</taxon>
        <taxon>Cottioidei</taxon>
        <taxon>Cottales</taxon>
        <taxon>Liparidae</taxon>
        <taxon>Liparis</taxon>
    </lineage>
</organism>
<dbReference type="EMBL" id="SRLO01000514">
    <property type="protein sequence ID" value="TNN53510.1"/>
    <property type="molecule type" value="Genomic_DNA"/>
</dbReference>
<evidence type="ECO:0000313" key="3">
    <source>
        <dbReference type="Proteomes" id="UP000314294"/>
    </source>
</evidence>
<dbReference type="AlphaFoldDB" id="A0A4Z2GJU7"/>
<name>A0A4Z2GJU7_9TELE</name>
<keyword evidence="3" id="KW-1185">Reference proteome</keyword>
<feature type="compositionally biased region" description="Basic residues" evidence="1">
    <location>
        <begin position="1"/>
        <end position="12"/>
    </location>
</feature>
<feature type="region of interest" description="Disordered" evidence="1">
    <location>
        <begin position="1"/>
        <end position="20"/>
    </location>
</feature>
<gene>
    <name evidence="2" type="ORF">EYF80_036283</name>
</gene>
<feature type="region of interest" description="Disordered" evidence="1">
    <location>
        <begin position="91"/>
        <end position="110"/>
    </location>
</feature>
<feature type="region of interest" description="Disordered" evidence="1">
    <location>
        <begin position="43"/>
        <end position="66"/>
    </location>
</feature>
<sequence>MNERQRRKQRSKNQREDTAFFTPDQSELFLRTILTAAHALLNTPSAGSSSKGTAGDQLPSQQTLSQEKETACLLFPDRCYGEWVMVRRRTREGNCCGGEPSRAEEGDAAG</sequence>
<comment type="caution">
    <text evidence="2">The sequence shown here is derived from an EMBL/GenBank/DDBJ whole genome shotgun (WGS) entry which is preliminary data.</text>
</comment>
<protein>
    <submittedName>
        <fullName evidence="2">Uncharacterized protein</fullName>
    </submittedName>
</protein>
<reference evidence="2 3" key="1">
    <citation type="submission" date="2019-03" db="EMBL/GenBank/DDBJ databases">
        <title>First draft genome of Liparis tanakae, snailfish: a comprehensive survey of snailfish specific genes.</title>
        <authorList>
            <person name="Kim W."/>
            <person name="Song I."/>
            <person name="Jeong J.-H."/>
            <person name="Kim D."/>
            <person name="Kim S."/>
            <person name="Ryu S."/>
            <person name="Song J.Y."/>
            <person name="Lee S.K."/>
        </authorList>
    </citation>
    <scope>NUCLEOTIDE SEQUENCE [LARGE SCALE GENOMIC DNA]</scope>
    <source>
        <tissue evidence="2">Muscle</tissue>
    </source>
</reference>
<feature type="compositionally biased region" description="Polar residues" evidence="1">
    <location>
        <begin position="43"/>
        <end position="65"/>
    </location>
</feature>
<accession>A0A4Z2GJU7</accession>
<feature type="compositionally biased region" description="Basic and acidic residues" evidence="1">
    <location>
        <begin position="101"/>
        <end position="110"/>
    </location>
</feature>
<evidence type="ECO:0000256" key="1">
    <source>
        <dbReference type="SAM" id="MobiDB-lite"/>
    </source>
</evidence>
<proteinExistence type="predicted"/>
<dbReference type="Proteomes" id="UP000314294">
    <property type="component" value="Unassembled WGS sequence"/>
</dbReference>